<evidence type="ECO:0000256" key="1">
    <source>
        <dbReference type="SAM" id="MobiDB-lite"/>
    </source>
</evidence>
<gene>
    <name evidence="2" type="ORF">OUZ56_007485</name>
</gene>
<organism evidence="2 3">
    <name type="scientific">Daphnia magna</name>
    <dbReference type="NCBI Taxonomy" id="35525"/>
    <lineage>
        <taxon>Eukaryota</taxon>
        <taxon>Metazoa</taxon>
        <taxon>Ecdysozoa</taxon>
        <taxon>Arthropoda</taxon>
        <taxon>Crustacea</taxon>
        <taxon>Branchiopoda</taxon>
        <taxon>Diplostraca</taxon>
        <taxon>Cladocera</taxon>
        <taxon>Anomopoda</taxon>
        <taxon>Daphniidae</taxon>
        <taxon>Daphnia</taxon>
    </lineage>
</organism>
<sequence length="70" mass="8010">MLYKISSSFILPRRLARPKEEEEEEENHKKKEIPFIVSSLCRCKRGEGEHDGGKDTQSANSARSVRSVSF</sequence>
<keyword evidence="3" id="KW-1185">Reference proteome</keyword>
<proteinExistence type="predicted"/>
<dbReference type="EMBL" id="JAOYFB010000037">
    <property type="protein sequence ID" value="KAK4021998.1"/>
    <property type="molecule type" value="Genomic_DNA"/>
</dbReference>
<dbReference type="Proteomes" id="UP001234178">
    <property type="component" value="Unassembled WGS sequence"/>
</dbReference>
<name>A0ABR0AAA3_9CRUS</name>
<feature type="compositionally biased region" description="Low complexity" evidence="1">
    <location>
        <begin position="58"/>
        <end position="70"/>
    </location>
</feature>
<accession>A0ABR0AAA3</accession>
<protein>
    <submittedName>
        <fullName evidence="2">Uncharacterized protein</fullName>
    </submittedName>
</protein>
<evidence type="ECO:0000313" key="2">
    <source>
        <dbReference type="EMBL" id="KAK4021998.1"/>
    </source>
</evidence>
<comment type="caution">
    <text evidence="2">The sequence shown here is derived from an EMBL/GenBank/DDBJ whole genome shotgun (WGS) entry which is preliminary data.</text>
</comment>
<evidence type="ECO:0000313" key="3">
    <source>
        <dbReference type="Proteomes" id="UP001234178"/>
    </source>
</evidence>
<feature type="region of interest" description="Disordered" evidence="1">
    <location>
        <begin position="46"/>
        <end position="70"/>
    </location>
</feature>
<reference evidence="2 3" key="1">
    <citation type="journal article" date="2023" name="Nucleic Acids Res.">
        <title>The hologenome of Daphnia magna reveals possible DNA methylation and microbiome-mediated evolution of the host genome.</title>
        <authorList>
            <person name="Chaturvedi A."/>
            <person name="Li X."/>
            <person name="Dhandapani V."/>
            <person name="Marshall H."/>
            <person name="Kissane S."/>
            <person name="Cuenca-Cambronero M."/>
            <person name="Asole G."/>
            <person name="Calvet F."/>
            <person name="Ruiz-Romero M."/>
            <person name="Marangio P."/>
            <person name="Guigo R."/>
            <person name="Rago D."/>
            <person name="Mirbahai L."/>
            <person name="Eastwood N."/>
            <person name="Colbourne J.K."/>
            <person name="Zhou J."/>
            <person name="Mallon E."/>
            <person name="Orsini L."/>
        </authorList>
    </citation>
    <scope>NUCLEOTIDE SEQUENCE [LARGE SCALE GENOMIC DNA]</scope>
    <source>
        <strain evidence="2">LRV0_1</strain>
    </source>
</reference>